<dbReference type="STRING" id="6832.A0A553PHF7"/>
<keyword evidence="2" id="KW-0863">Zinc-finger</keyword>
<dbReference type="Gene3D" id="3.30.50.10">
    <property type="entry name" value="Erythroid Transcription Factor GATA-1, subunit A"/>
    <property type="match status" value="1"/>
</dbReference>
<evidence type="ECO:0000256" key="9">
    <source>
        <dbReference type="SAM" id="MobiDB-lite"/>
    </source>
</evidence>
<evidence type="ECO:0000256" key="1">
    <source>
        <dbReference type="ARBA" id="ARBA00022723"/>
    </source>
</evidence>
<dbReference type="PRINTS" id="PR00047">
    <property type="entry name" value="STROIDFINGER"/>
</dbReference>
<dbReference type="SUPFAM" id="SSF57716">
    <property type="entry name" value="Glucocorticoid receptor-like (DNA-binding domain)"/>
    <property type="match status" value="1"/>
</dbReference>
<dbReference type="InterPro" id="IPR013088">
    <property type="entry name" value="Znf_NHR/GATA"/>
</dbReference>
<keyword evidence="4" id="KW-0805">Transcription regulation</keyword>
<evidence type="ECO:0000256" key="3">
    <source>
        <dbReference type="ARBA" id="ARBA00022833"/>
    </source>
</evidence>
<sequence length="390" mass="42075">MFGSSNPHPHPHLSHPHLSPFGNPFDQTKIDKLDPMQNQLCRVCNEPAAGFHFGAFTCEGCKSFFGRTCNNQSVIQDSHAGSSANLPPILPASIHTPTMSMSSPALTTSPSGLWRPQEPSPSPRSAISEPPRLFDVGLSRSSRPSPSPPPTSTISAERDLSKFLRLKSSASGGLREPFRSASPIEEKPEVPISHTLGSLASRFHPMYSPFGTALPLLPPTFNFPTFANLPLHKQALLSPLLASSQMLAAAAAARKAYPLLATPTAEVNVSRAPEDILAEHRALLERFRSVSAEMVAASERRDNVKVSPKNSLLTQNIMDLSKRSSDEESNGSSSPPSVGSEIIPHLSDTDEEHEDTEVGNRSKAESNNNDKADRKTVKKGDETPLDLTCV</sequence>
<evidence type="ECO:0000259" key="10">
    <source>
        <dbReference type="PROSITE" id="PS51030"/>
    </source>
</evidence>
<dbReference type="GO" id="GO:0008270">
    <property type="term" value="F:zinc ion binding"/>
    <property type="evidence" value="ECO:0007669"/>
    <property type="project" value="UniProtKB-KW"/>
</dbReference>
<keyword evidence="3" id="KW-0862">Zinc</keyword>
<feature type="region of interest" description="Disordered" evidence="9">
    <location>
        <begin position="89"/>
        <end position="158"/>
    </location>
</feature>
<evidence type="ECO:0000256" key="6">
    <source>
        <dbReference type="ARBA" id="ARBA00023163"/>
    </source>
</evidence>
<keyword evidence="7" id="KW-0675">Receptor</keyword>
<feature type="domain" description="Nuclear receptor" evidence="10">
    <location>
        <begin position="38"/>
        <end position="68"/>
    </location>
</feature>
<evidence type="ECO:0000256" key="7">
    <source>
        <dbReference type="ARBA" id="ARBA00023170"/>
    </source>
</evidence>
<accession>A0A553PHF7</accession>
<evidence type="ECO:0000313" key="12">
    <source>
        <dbReference type="Proteomes" id="UP000318571"/>
    </source>
</evidence>
<dbReference type="InterPro" id="IPR050200">
    <property type="entry name" value="Nuclear_hormone_rcpt_NR3"/>
</dbReference>
<dbReference type="Proteomes" id="UP000318571">
    <property type="component" value="Chromosome 5"/>
</dbReference>
<feature type="compositionally biased region" description="Polar residues" evidence="9">
    <location>
        <begin position="95"/>
        <end position="111"/>
    </location>
</feature>
<evidence type="ECO:0000256" key="2">
    <source>
        <dbReference type="ARBA" id="ARBA00022771"/>
    </source>
</evidence>
<evidence type="ECO:0000256" key="8">
    <source>
        <dbReference type="ARBA" id="ARBA00023242"/>
    </source>
</evidence>
<evidence type="ECO:0000256" key="5">
    <source>
        <dbReference type="ARBA" id="ARBA00023125"/>
    </source>
</evidence>
<dbReference type="Pfam" id="PF00105">
    <property type="entry name" value="zf-C4"/>
    <property type="match status" value="1"/>
</dbReference>
<dbReference type="EMBL" id="VCGU01000004">
    <property type="protein sequence ID" value="TRY77122.1"/>
    <property type="molecule type" value="Genomic_DNA"/>
</dbReference>
<feature type="compositionally biased region" description="Low complexity" evidence="9">
    <location>
        <begin position="330"/>
        <end position="340"/>
    </location>
</feature>
<keyword evidence="1" id="KW-0479">Metal-binding</keyword>
<dbReference type="AlphaFoldDB" id="A0A553PHF7"/>
<keyword evidence="8" id="KW-0539">Nucleus</keyword>
<reference evidence="11 12" key="1">
    <citation type="journal article" date="2018" name="Nat. Ecol. Evol.">
        <title>Genomic signatures of mitonuclear coevolution across populations of Tigriopus californicus.</title>
        <authorList>
            <person name="Barreto F.S."/>
            <person name="Watson E.T."/>
            <person name="Lima T.G."/>
            <person name="Willett C.S."/>
            <person name="Edmands S."/>
            <person name="Li W."/>
            <person name="Burton R.S."/>
        </authorList>
    </citation>
    <scope>NUCLEOTIDE SEQUENCE [LARGE SCALE GENOMIC DNA]</scope>
    <source>
        <strain evidence="11 12">San Diego</strain>
    </source>
</reference>
<keyword evidence="6" id="KW-0804">Transcription</keyword>
<keyword evidence="5" id="KW-0238">DNA-binding</keyword>
<feature type="region of interest" description="Disordered" evidence="9">
    <location>
        <begin position="297"/>
        <end position="316"/>
    </location>
</feature>
<keyword evidence="12" id="KW-1185">Reference proteome</keyword>
<feature type="region of interest" description="Disordered" evidence="9">
    <location>
        <begin position="1"/>
        <end position="29"/>
    </location>
</feature>
<evidence type="ECO:0000313" key="11">
    <source>
        <dbReference type="EMBL" id="TRY77122.1"/>
    </source>
</evidence>
<feature type="region of interest" description="Disordered" evidence="9">
    <location>
        <begin position="321"/>
        <end position="390"/>
    </location>
</feature>
<dbReference type="GO" id="GO:0043565">
    <property type="term" value="F:sequence-specific DNA binding"/>
    <property type="evidence" value="ECO:0007669"/>
    <property type="project" value="InterPro"/>
</dbReference>
<dbReference type="PANTHER" id="PTHR48092">
    <property type="entry name" value="KNIRPS-RELATED PROTEIN-RELATED"/>
    <property type="match status" value="1"/>
</dbReference>
<evidence type="ECO:0000256" key="4">
    <source>
        <dbReference type="ARBA" id="ARBA00023015"/>
    </source>
</evidence>
<dbReference type="PROSITE" id="PS51030">
    <property type="entry name" value="NUCLEAR_REC_DBD_2"/>
    <property type="match status" value="1"/>
</dbReference>
<dbReference type="GO" id="GO:0003700">
    <property type="term" value="F:DNA-binding transcription factor activity"/>
    <property type="evidence" value="ECO:0007669"/>
    <property type="project" value="InterPro"/>
</dbReference>
<organism evidence="11 12">
    <name type="scientific">Tigriopus californicus</name>
    <name type="common">Marine copepod</name>
    <dbReference type="NCBI Taxonomy" id="6832"/>
    <lineage>
        <taxon>Eukaryota</taxon>
        <taxon>Metazoa</taxon>
        <taxon>Ecdysozoa</taxon>
        <taxon>Arthropoda</taxon>
        <taxon>Crustacea</taxon>
        <taxon>Multicrustacea</taxon>
        <taxon>Hexanauplia</taxon>
        <taxon>Copepoda</taxon>
        <taxon>Harpacticoida</taxon>
        <taxon>Harpacticidae</taxon>
        <taxon>Tigriopus</taxon>
    </lineage>
</organism>
<protein>
    <recommendedName>
        <fullName evidence="10">Nuclear receptor domain-containing protein</fullName>
    </recommendedName>
</protein>
<feature type="compositionally biased region" description="Basic and acidic residues" evidence="9">
    <location>
        <begin position="356"/>
        <end position="382"/>
    </location>
</feature>
<comment type="caution">
    <text evidence="11">The sequence shown here is derived from an EMBL/GenBank/DDBJ whole genome shotgun (WGS) entry which is preliminary data.</text>
</comment>
<gene>
    <name evidence="11" type="ORF">TCAL_15978</name>
</gene>
<dbReference type="InterPro" id="IPR001628">
    <property type="entry name" value="Znf_hrmn_rcpt"/>
</dbReference>
<name>A0A553PHF7_TIGCA</name>
<dbReference type="PROSITE" id="PS00031">
    <property type="entry name" value="NUCLEAR_REC_DBD_1"/>
    <property type="match status" value="1"/>
</dbReference>
<proteinExistence type="predicted"/>
<dbReference type="SMART" id="SM00399">
    <property type="entry name" value="ZnF_C4"/>
    <property type="match status" value="1"/>
</dbReference>